<evidence type="ECO:0000313" key="4">
    <source>
        <dbReference type="Proteomes" id="UP000189735"/>
    </source>
</evidence>
<dbReference type="SUPFAM" id="SSF46894">
    <property type="entry name" value="C-terminal effector domain of the bipartite response regulators"/>
    <property type="match status" value="1"/>
</dbReference>
<feature type="repeat" description="TPR" evidence="1">
    <location>
        <begin position="485"/>
        <end position="518"/>
    </location>
</feature>
<reference evidence="4" key="1">
    <citation type="submission" date="2017-02" db="EMBL/GenBank/DDBJ databases">
        <authorList>
            <person name="Varghese N."/>
            <person name="Submissions S."/>
        </authorList>
    </citation>
    <scope>NUCLEOTIDE SEQUENCE [LARGE SCALE GENOMIC DNA]</scope>
    <source>
        <strain evidence="4">VKM Ac-2052</strain>
    </source>
</reference>
<feature type="domain" description="HTH luxR-type" evidence="2">
    <location>
        <begin position="783"/>
        <end position="848"/>
    </location>
</feature>
<dbReference type="AlphaFoldDB" id="A0A1T4XV73"/>
<name>A0A1T4XV73_9MICO</name>
<evidence type="ECO:0000313" key="3">
    <source>
        <dbReference type="EMBL" id="SKA92951.1"/>
    </source>
</evidence>
<evidence type="ECO:0000256" key="1">
    <source>
        <dbReference type="PROSITE-ProRule" id="PRU00339"/>
    </source>
</evidence>
<dbReference type="Pfam" id="PF25873">
    <property type="entry name" value="WHD_MalT"/>
    <property type="match status" value="1"/>
</dbReference>
<dbReference type="Gene3D" id="1.10.10.10">
    <property type="entry name" value="Winged helix-like DNA-binding domain superfamily/Winged helix DNA-binding domain"/>
    <property type="match status" value="1"/>
</dbReference>
<dbReference type="Proteomes" id="UP000189735">
    <property type="component" value="Unassembled WGS sequence"/>
</dbReference>
<dbReference type="InterPro" id="IPR019734">
    <property type="entry name" value="TPR_rpt"/>
</dbReference>
<dbReference type="PROSITE" id="PS50043">
    <property type="entry name" value="HTH_LUXR_2"/>
    <property type="match status" value="1"/>
</dbReference>
<dbReference type="EMBL" id="FUYG01000004">
    <property type="protein sequence ID" value="SKA92951.1"/>
    <property type="molecule type" value="Genomic_DNA"/>
</dbReference>
<dbReference type="InterPro" id="IPR059106">
    <property type="entry name" value="WHD_MalT"/>
</dbReference>
<dbReference type="InterPro" id="IPR000792">
    <property type="entry name" value="Tscrpt_reg_LuxR_C"/>
</dbReference>
<dbReference type="InterPro" id="IPR041664">
    <property type="entry name" value="AAA_16"/>
</dbReference>
<dbReference type="SMART" id="SM00421">
    <property type="entry name" value="HTH_LUXR"/>
    <property type="match status" value="1"/>
</dbReference>
<sequence length="851" mass="91867">MTVWGAPRLPPNLVARPELVSVIESAAPLVIVHGPAGAGKTSLLAEWAANTSQSGIWVQLETNDTSGPAVVSLIAAELSAADMLAESNPLRLADAALAGGTDEWSLLRRGLQSLGRDTVLIVDRADLLSVEAITPLLSVLPRVPRLRLVLSTRRVAVVDAAGPVLATERAVIGWRELSFSRKEARAALGPDESEQLIDEVMRWGGSPLLTRAVAVAAPQASDAAERVARAVSTYESYVWANAGSSESAPEDDEYRSFLLAISIADVLTESLAHDLSGSADAARLLARAEQEGLGLWHGEDRDRVFTLTPLLRESFLRELTRADRGSLNGPRRQVAVWSHKHGRPYEALEFAMHARDLNFASRIVRDSAFLLLRNHSAQIIELFSKTPLLALRQYPLLAMLLALIFNARKQHRLRAIELFGLAIASSRVQGERAEPPDRALFRTIESSSLRVLGSFEASLTAAEVAYETLIGLSLEDRASLGRLVPVLFTHIGTSFFYNGRMDKAMDCFRRSASIGEAENLPAGLQGLALEAGAAAITGDLVTAEDRVADGATRTWPDGWISGYAGSFHRVARAFIALERFDAETADSHVRSLDKHRPTIEHWPILAHLDALVALFRGDLDRALLEFEREVDTHQNRSALGPFTAARLRATRSLLLLAAGDADAAEKALAVQGKRGRRDTVALARISLARGNPDTTLELLEQHPPGGDQTPRVEAEVLVLRAAALVATGRDEGTAATLRAATFLQHSHQGLAFALIPEQHQHSMLAEMSSVEPALAGAPSLIPIAPARAPLTSREEAVAEQLVRLSSVSDIADALVVSPNTVKTQLRSLYRKLGVSNRADAIAALSGRRQTR</sequence>
<dbReference type="CDD" id="cd06170">
    <property type="entry name" value="LuxR_C_like"/>
    <property type="match status" value="1"/>
</dbReference>
<gene>
    <name evidence="3" type="ORF">SAMN06295879_1596</name>
</gene>
<dbReference type="Pfam" id="PF00196">
    <property type="entry name" value="GerE"/>
    <property type="match status" value="1"/>
</dbReference>
<organism evidence="3 4">
    <name type="scientific">Agreia bicolorata</name>
    <dbReference type="NCBI Taxonomy" id="110935"/>
    <lineage>
        <taxon>Bacteria</taxon>
        <taxon>Bacillati</taxon>
        <taxon>Actinomycetota</taxon>
        <taxon>Actinomycetes</taxon>
        <taxon>Micrococcales</taxon>
        <taxon>Microbacteriaceae</taxon>
        <taxon>Agreia</taxon>
    </lineage>
</organism>
<evidence type="ECO:0000259" key="2">
    <source>
        <dbReference type="PROSITE" id="PS50043"/>
    </source>
</evidence>
<dbReference type="InterPro" id="IPR016032">
    <property type="entry name" value="Sig_transdc_resp-reg_C-effctor"/>
</dbReference>
<accession>A0A1T4XV73</accession>
<dbReference type="GO" id="GO:0003677">
    <property type="term" value="F:DNA binding"/>
    <property type="evidence" value="ECO:0007669"/>
    <property type="project" value="InterPro"/>
</dbReference>
<protein>
    <submittedName>
        <fullName evidence="3">LuxR family transcriptional regulator, maltose regulon positive regulatory protein</fullName>
    </submittedName>
</protein>
<dbReference type="RefSeq" id="WP_176141243.1">
    <property type="nucleotide sequence ID" value="NZ_FUYG01000004.1"/>
</dbReference>
<dbReference type="SUPFAM" id="SSF52540">
    <property type="entry name" value="P-loop containing nucleoside triphosphate hydrolases"/>
    <property type="match status" value="1"/>
</dbReference>
<dbReference type="InterPro" id="IPR036388">
    <property type="entry name" value="WH-like_DNA-bd_sf"/>
</dbReference>
<dbReference type="Gene3D" id="1.25.40.10">
    <property type="entry name" value="Tetratricopeptide repeat domain"/>
    <property type="match status" value="1"/>
</dbReference>
<dbReference type="PROSITE" id="PS50005">
    <property type="entry name" value="TPR"/>
    <property type="match status" value="1"/>
</dbReference>
<keyword evidence="1" id="KW-0802">TPR repeat</keyword>
<dbReference type="Gene3D" id="3.40.50.300">
    <property type="entry name" value="P-loop containing nucleotide triphosphate hydrolases"/>
    <property type="match status" value="1"/>
</dbReference>
<dbReference type="InterPro" id="IPR011990">
    <property type="entry name" value="TPR-like_helical_dom_sf"/>
</dbReference>
<proteinExistence type="predicted"/>
<dbReference type="Pfam" id="PF13191">
    <property type="entry name" value="AAA_16"/>
    <property type="match status" value="1"/>
</dbReference>
<dbReference type="GO" id="GO:0006355">
    <property type="term" value="P:regulation of DNA-templated transcription"/>
    <property type="evidence" value="ECO:0007669"/>
    <property type="project" value="InterPro"/>
</dbReference>
<dbReference type="InterPro" id="IPR027417">
    <property type="entry name" value="P-loop_NTPase"/>
</dbReference>